<evidence type="ECO:0000256" key="2">
    <source>
        <dbReference type="SAM" id="Phobius"/>
    </source>
</evidence>
<proteinExistence type="predicted"/>
<keyword evidence="2" id="KW-0472">Membrane</keyword>
<dbReference type="AlphaFoldDB" id="A0A7R9DZ32"/>
<organism evidence="3">
    <name type="scientific">Timema monikensis</name>
    <dbReference type="NCBI Taxonomy" id="170555"/>
    <lineage>
        <taxon>Eukaryota</taxon>
        <taxon>Metazoa</taxon>
        <taxon>Ecdysozoa</taxon>
        <taxon>Arthropoda</taxon>
        <taxon>Hexapoda</taxon>
        <taxon>Insecta</taxon>
        <taxon>Pterygota</taxon>
        <taxon>Neoptera</taxon>
        <taxon>Polyneoptera</taxon>
        <taxon>Phasmatodea</taxon>
        <taxon>Timematodea</taxon>
        <taxon>Timematoidea</taxon>
        <taxon>Timematidae</taxon>
        <taxon>Timema</taxon>
    </lineage>
</organism>
<feature type="transmembrane region" description="Helical" evidence="2">
    <location>
        <begin position="115"/>
        <end position="136"/>
    </location>
</feature>
<evidence type="ECO:0000313" key="3">
    <source>
        <dbReference type="EMBL" id="CAD7423232.1"/>
    </source>
</evidence>
<reference evidence="3" key="1">
    <citation type="submission" date="2020-11" db="EMBL/GenBank/DDBJ databases">
        <authorList>
            <person name="Tran Van P."/>
        </authorList>
    </citation>
    <scope>NUCLEOTIDE SEQUENCE</scope>
</reference>
<name>A0A7R9DZ32_9NEOP</name>
<keyword evidence="2" id="KW-1133">Transmembrane helix</keyword>
<keyword evidence="2" id="KW-0812">Transmembrane</keyword>
<evidence type="ECO:0000256" key="1">
    <source>
        <dbReference type="SAM" id="MobiDB-lite"/>
    </source>
</evidence>
<accession>A0A7R9DZ32</accession>
<feature type="region of interest" description="Disordered" evidence="1">
    <location>
        <begin position="260"/>
        <end position="294"/>
    </location>
</feature>
<protein>
    <submittedName>
        <fullName evidence="3">Uncharacterized protein</fullName>
    </submittedName>
</protein>
<dbReference type="EMBL" id="OB792655">
    <property type="protein sequence ID" value="CAD7423232.1"/>
    <property type="molecule type" value="Genomic_DNA"/>
</dbReference>
<sequence>MKERFVIDRLPASQSQELRVCFHLSEQGGGTRTLEGWSIDLTHWRPRHAWPIQPISTVTTLFNRGDSGRKQLCMGSKRSNGSVMEALRQTNQHGKSINSPGGNNAVQAQQGQGMAALLVMIAVLCFIVGYCCWGAPCCRAFCRRRCCRGSGARDMEVSPSDIGLSTGLCSRNYRLTQAGLDLIELGENVVRAHQRRDTPALSISTPSILEVDSDTTSKNGCASPVLEGFPPPTYDSIFGGDCEETADLPPSYSEILRQLQALAEESEDETMGPPSPIPGGGEEYQPGEIRESRV</sequence>
<gene>
    <name evidence="3" type="ORF">TMSB3V08_LOCUS224</name>
</gene>